<dbReference type="InterPro" id="IPR012551">
    <property type="entry name" value="DUF1707_SHOCT-like"/>
</dbReference>
<evidence type="ECO:0000259" key="2">
    <source>
        <dbReference type="Pfam" id="PF08044"/>
    </source>
</evidence>
<gene>
    <name evidence="3" type="ORF">GCM10020221_12050</name>
</gene>
<proteinExistence type="predicted"/>
<accession>A0ABN3WKW0</accession>
<dbReference type="Pfam" id="PF08044">
    <property type="entry name" value="DUF1707"/>
    <property type="match status" value="1"/>
</dbReference>
<organism evidence="3 4">
    <name type="scientific">Streptomyces thioluteus</name>
    <dbReference type="NCBI Taxonomy" id="66431"/>
    <lineage>
        <taxon>Bacteria</taxon>
        <taxon>Bacillati</taxon>
        <taxon>Actinomycetota</taxon>
        <taxon>Actinomycetes</taxon>
        <taxon>Kitasatosporales</taxon>
        <taxon>Streptomycetaceae</taxon>
        <taxon>Streptomyces</taxon>
    </lineage>
</organism>
<evidence type="ECO:0000313" key="4">
    <source>
        <dbReference type="Proteomes" id="UP001501102"/>
    </source>
</evidence>
<reference evidence="3 4" key="1">
    <citation type="journal article" date="2019" name="Int. J. Syst. Evol. Microbiol.">
        <title>The Global Catalogue of Microorganisms (GCM) 10K type strain sequencing project: providing services to taxonomists for standard genome sequencing and annotation.</title>
        <authorList>
            <consortium name="The Broad Institute Genomics Platform"/>
            <consortium name="The Broad Institute Genome Sequencing Center for Infectious Disease"/>
            <person name="Wu L."/>
            <person name="Ma J."/>
        </authorList>
    </citation>
    <scope>NUCLEOTIDE SEQUENCE [LARGE SCALE GENOMIC DNA]</scope>
    <source>
        <strain evidence="3 4">JCM 4087</strain>
    </source>
</reference>
<sequence length="204" mass="21462">MGAMTASLPGPAPDSPALRASHAERDAVIERLQDAAVEGRIDFAELDVRVERALGAKEQAELALLVADLPPVAGAEPGEPVVLNGGMAGIVRKGAWTVPASLTVNAGMGGAVLDFTRVTTRLPEVEIRVKAKMGGVVVVVPEGWAVDTDRMDPDMGGVRDRTAEGRRAPGTPLIRLVGSAGMGGVVVRHPSLRERRKLRRELES</sequence>
<protein>
    <submittedName>
        <fullName evidence="3">DUF1707 domain-containing protein</fullName>
    </submittedName>
</protein>
<feature type="region of interest" description="Disordered" evidence="1">
    <location>
        <begin position="1"/>
        <end position="22"/>
    </location>
</feature>
<dbReference type="Proteomes" id="UP001501102">
    <property type="component" value="Unassembled WGS sequence"/>
</dbReference>
<dbReference type="EMBL" id="BAAAXZ010000043">
    <property type="protein sequence ID" value="GAA2917450.1"/>
    <property type="molecule type" value="Genomic_DNA"/>
</dbReference>
<evidence type="ECO:0000256" key="1">
    <source>
        <dbReference type="SAM" id="MobiDB-lite"/>
    </source>
</evidence>
<evidence type="ECO:0000313" key="3">
    <source>
        <dbReference type="EMBL" id="GAA2917450.1"/>
    </source>
</evidence>
<feature type="domain" description="DUF1707" evidence="2">
    <location>
        <begin position="18"/>
        <end position="70"/>
    </location>
</feature>
<dbReference type="PANTHER" id="PTHR40763:SF5">
    <property type="entry name" value="MEMBRANE PROTEIN"/>
    <property type="match status" value="1"/>
</dbReference>
<dbReference type="PANTHER" id="PTHR40763">
    <property type="entry name" value="MEMBRANE PROTEIN-RELATED"/>
    <property type="match status" value="1"/>
</dbReference>
<keyword evidence="4" id="KW-1185">Reference proteome</keyword>
<comment type="caution">
    <text evidence="3">The sequence shown here is derived from an EMBL/GenBank/DDBJ whole genome shotgun (WGS) entry which is preliminary data.</text>
</comment>
<name>A0ABN3WKW0_STRTU</name>